<dbReference type="InParanoid" id="A0A1I5GR39"/>
<name>A0A1I5GR39_9ACTN</name>
<dbReference type="EMBL" id="FOVH01000005">
    <property type="protein sequence ID" value="SFO38387.1"/>
    <property type="molecule type" value="Genomic_DNA"/>
</dbReference>
<dbReference type="AlphaFoldDB" id="A0A1I5GR39"/>
<dbReference type="RefSeq" id="WP_021592823.1">
    <property type="nucleotide sequence ID" value="NZ_CP083237.1"/>
</dbReference>
<dbReference type="Proteomes" id="UP000183413">
    <property type="component" value="Unassembled WGS sequence"/>
</dbReference>
<proteinExistence type="predicted"/>
<evidence type="ECO:0000313" key="2">
    <source>
        <dbReference type="Proteomes" id="UP000183413"/>
    </source>
</evidence>
<reference evidence="1 2" key="1">
    <citation type="submission" date="2016-10" db="EMBL/GenBank/DDBJ databases">
        <authorList>
            <person name="de Groot N.N."/>
        </authorList>
    </citation>
    <scope>NUCLEOTIDE SEQUENCE [LARGE SCALE GENOMIC DNA]</scope>
    <source>
        <strain evidence="1 2">DSM 43067</strain>
    </source>
</reference>
<dbReference type="GeneID" id="99652261"/>
<accession>A0A1I5GR39</accession>
<organism evidence="1 2">
    <name type="scientific">Actinomadura madurae</name>
    <dbReference type="NCBI Taxonomy" id="1993"/>
    <lineage>
        <taxon>Bacteria</taxon>
        <taxon>Bacillati</taxon>
        <taxon>Actinomycetota</taxon>
        <taxon>Actinomycetes</taxon>
        <taxon>Streptosporangiales</taxon>
        <taxon>Thermomonosporaceae</taxon>
        <taxon>Actinomadura</taxon>
    </lineage>
</organism>
<dbReference type="STRING" id="1993.SAMN04489713_105358"/>
<protein>
    <submittedName>
        <fullName evidence="1">Uncharacterized protein</fullName>
    </submittedName>
</protein>
<keyword evidence="2" id="KW-1185">Reference proteome</keyword>
<sequence length="56" mass="5945">MTISLTDQAGVDAQDEFDLDVRVSELSTSAEILDCTDSCPCFTAPCQSTPTCLEGI</sequence>
<gene>
    <name evidence="1" type="ORF">SAMN04489713_105358</name>
</gene>
<evidence type="ECO:0000313" key="1">
    <source>
        <dbReference type="EMBL" id="SFO38387.1"/>
    </source>
</evidence>